<dbReference type="AlphaFoldDB" id="A0A4Z1PB72"/>
<proteinExistence type="predicted"/>
<name>A0A4Z1PB72_9PEZI</name>
<reference evidence="2 3" key="1">
    <citation type="submission" date="2019-04" db="EMBL/GenBank/DDBJ databases">
        <title>High contiguity whole genome sequence and gene annotation resource for two Venturia nashicola isolates.</title>
        <authorList>
            <person name="Prokchorchik M."/>
            <person name="Won K."/>
            <person name="Lee Y."/>
            <person name="Choi E.D."/>
            <person name="Segonzac C."/>
            <person name="Sohn K.H."/>
        </authorList>
    </citation>
    <scope>NUCLEOTIDE SEQUENCE [LARGE SCALE GENOMIC DNA]</scope>
    <source>
        <strain evidence="2 3">PRI2</strain>
    </source>
</reference>
<protein>
    <submittedName>
        <fullName evidence="2">Uncharacterized protein</fullName>
    </submittedName>
</protein>
<keyword evidence="1" id="KW-0472">Membrane</keyword>
<evidence type="ECO:0000313" key="3">
    <source>
        <dbReference type="Proteomes" id="UP000298493"/>
    </source>
</evidence>
<sequence>MFAVTELLSAASAAFRGVVSAVAGISVFVIGSALIVAAKTRNEVKKRIIRTGMRTNEEEYYGEEGETQDIDTITFEEFPIEDGYGNFWWVYEGLTRNDQLWDELPEYAQKRRWTLVQAQRATHIHVSRRETLHSPVRTSHIERWAWELACVHRVIEEDVTYVLQQWKAKRRDDMKDVWAEEQARHMSIQGHDPGYDNLSILTAAAMAEQPGFHPDPLTTFLSLPSELRQQTLFYTFYDAHLADLNQNYEIRQGGPGSALETPNISAWAHDLSSTHLSISDDVQFVADQWKITVISGWEDFCHTKLVQRVREACEGVKEKLRLQDEEYERWCLAWFSLDAERVTGGSGPEEACAALAG</sequence>
<organism evidence="2 3">
    <name type="scientific">Venturia nashicola</name>
    <dbReference type="NCBI Taxonomy" id="86259"/>
    <lineage>
        <taxon>Eukaryota</taxon>
        <taxon>Fungi</taxon>
        <taxon>Dikarya</taxon>
        <taxon>Ascomycota</taxon>
        <taxon>Pezizomycotina</taxon>
        <taxon>Dothideomycetes</taxon>
        <taxon>Pleosporomycetidae</taxon>
        <taxon>Venturiales</taxon>
        <taxon>Venturiaceae</taxon>
        <taxon>Venturia</taxon>
    </lineage>
</organism>
<comment type="caution">
    <text evidence="2">The sequence shown here is derived from an EMBL/GenBank/DDBJ whole genome shotgun (WGS) entry which is preliminary data.</text>
</comment>
<keyword evidence="1" id="KW-0812">Transmembrane</keyword>
<feature type="transmembrane region" description="Helical" evidence="1">
    <location>
        <begin position="14"/>
        <end position="38"/>
    </location>
</feature>
<dbReference type="EMBL" id="SNSC02000005">
    <property type="protein sequence ID" value="TID24339.1"/>
    <property type="molecule type" value="Genomic_DNA"/>
</dbReference>
<evidence type="ECO:0000256" key="1">
    <source>
        <dbReference type="SAM" id="Phobius"/>
    </source>
</evidence>
<keyword evidence="1" id="KW-1133">Transmembrane helix</keyword>
<accession>A0A4Z1PB72</accession>
<keyword evidence="3" id="KW-1185">Reference proteome</keyword>
<dbReference type="Proteomes" id="UP000298493">
    <property type="component" value="Unassembled WGS sequence"/>
</dbReference>
<evidence type="ECO:0000313" key="2">
    <source>
        <dbReference type="EMBL" id="TID24339.1"/>
    </source>
</evidence>
<gene>
    <name evidence="2" type="ORF">E6O75_ATG02704</name>
</gene>